<evidence type="ECO:0000259" key="13">
    <source>
        <dbReference type="PROSITE" id="PS51846"/>
    </source>
</evidence>
<sequence length="418" mass="46137">MEDTPISALFAALLICLASSAFFSAAETAMMAINRYRLTGKVRQGHRAAVRTQNLLNETEKLLGVILLGNTIINTASATLATLITARLFAGNEFALGLATLTVAFAILVFSEATPKVIAATHPEPVAFFASGPLALLLRVFYPAVWIVNVIVDALLRVLRLRKRKDSNTALSPDELRLLVLESGRFMEKKHHTILLNLFELAKVTVDDVMTPRHQMEMVDLELPGDLLRQELFTSHHSRLPIFAGNPDNVLGILPARKLLSLSEADTDADAVRSLMRQPYFIPSGTPLFTQLQNFQENHRRMGLVVDEYGELLGLVTLEDILEQMIGEFTTHSPASGGQLARQPDGSLLLDGSTSLRDLNRKLKLAFPTSGPKTLNGLILEYFEDIPEAGTCMVIAGQRLEVVQTQDRSIRMVRLYPQ</sequence>
<evidence type="ECO:0000256" key="10">
    <source>
        <dbReference type="PROSITE-ProRule" id="PRU01193"/>
    </source>
</evidence>
<dbReference type="InterPro" id="IPR044751">
    <property type="entry name" value="Ion_transp-like_CBS"/>
</dbReference>
<dbReference type="InterPro" id="IPR046342">
    <property type="entry name" value="CBS_dom_sf"/>
</dbReference>
<feature type="transmembrane region" description="Helical" evidence="11">
    <location>
        <begin position="95"/>
        <end position="114"/>
    </location>
</feature>
<evidence type="ECO:0000256" key="11">
    <source>
        <dbReference type="SAM" id="Phobius"/>
    </source>
</evidence>
<evidence type="ECO:0000313" key="14">
    <source>
        <dbReference type="EMBL" id="GHD69592.1"/>
    </source>
</evidence>
<dbReference type="Gene3D" id="3.30.465.10">
    <property type="match status" value="1"/>
</dbReference>
<dbReference type="InterPro" id="IPR016169">
    <property type="entry name" value="FAD-bd_PCMH_sub2"/>
</dbReference>
<organism evidence="14 15">
    <name type="scientific">Jeongeupia chitinilytica</name>
    <dbReference type="NCBI Taxonomy" id="1041641"/>
    <lineage>
        <taxon>Bacteria</taxon>
        <taxon>Pseudomonadati</taxon>
        <taxon>Pseudomonadota</taxon>
        <taxon>Betaproteobacteria</taxon>
        <taxon>Neisseriales</taxon>
        <taxon>Chitinibacteraceae</taxon>
        <taxon>Jeongeupia</taxon>
    </lineage>
</organism>
<dbReference type="PANTHER" id="PTHR22777">
    <property type="entry name" value="HEMOLYSIN-RELATED"/>
    <property type="match status" value="1"/>
</dbReference>
<evidence type="ECO:0000256" key="2">
    <source>
        <dbReference type="ARBA" id="ARBA00006337"/>
    </source>
</evidence>
<reference evidence="15" key="1">
    <citation type="journal article" date="2019" name="Int. J. Syst. Evol. Microbiol.">
        <title>The Global Catalogue of Microorganisms (GCM) 10K type strain sequencing project: providing services to taxonomists for standard genome sequencing and annotation.</title>
        <authorList>
            <consortium name="The Broad Institute Genomics Platform"/>
            <consortium name="The Broad Institute Genome Sequencing Center for Infectious Disease"/>
            <person name="Wu L."/>
            <person name="Ma J."/>
        </authorList>
    </citation>
    <scope>NUCLEOTIDE SEQUENCE [LARGE SCALE GENOMIC DNA]</scope>
    <source>
        <strain evidence="15">KCTC 23701</strain>
    </source>
</reference>
<evidence type="ECO:0000256" key="6">
    <source>
        <dbReference type="ARBA" id="ARBA00022989"/>
    </source>
</evidence>
<dbReference type="PROSITE" id="PS51846">
    <property type="entry name" value="CNNM"/>
    <property type="match status" value="1"/>
</dbReference>
<dbReference type="SMART" id="SM01091">
    <property type="entry name" value="CorC_HlyC"/>
    <property type="match status" value="1"/>
</dbReference>
<dbReference type="InterPro" id="IPR005170">
    <property type="entry name" value="Transptr-assoc_dom"/>
</dbReference>
<dbReference type="PROSITE" id="PS51371">
    <property type="entry name" value="CBS"/>
    <property type="match status" value="1"/>
</dbReference>
<dbReference type="Gene3D" id="3.10.580.10">
    <property type="entry name" value="CBS-domain"/>
    <property type="match status" value="1"/>
</dbReference>
<gene>
    <name evidence="14" type="ORF">GCM10007350_36440</name>
</gene>
<comment type="caution">
    <text evidence="14">The sequence shown here is derived from an EMBL/GenBank/DDBJ whole genome shotgun (WGS) entry which is preliminary data.</text>
</comment>
<dbReference type="PANTHER" id="PTHR22777:SF32">
    <property type="entry name" value="UPF0053 INNER MEMBRANE PROTEIN YFJD"/>
    <property type="match status" value="1"/>
</dbReference>
<comment type="similarity">
    <text evidence="2">Belongs to the UPF0053 family.</text>
</comment>
<name>A0ABQ3H440_9NEIS</name>
<dbReference type="EMBL" id="BMYO01000012">
    <property type="protein sequence ID" value="GHD69592.1"/>
    <property type="molecule type" value="Genomic_DNA"/>
</dbReference>
<feature type="domain" description="CBS" evidence="12">
    <location>
        <begin position="275"/>
        <end position="331"/>
    </location>
</feature>
<evidence type="ECO:0000256" key="8">
    <source>
        <dbReference type="ARBA" id="ARBA00023136"/>
    </source>
</evidence>
<dbReference type="Pfam" id="PF03471">
    <property type="entry name" value="CorC_HlyC"/>
    <property type="match status" value="1"/>
</dbReference>
<dbReference type="InterPro" id="IPR002550">
    <property type="entry name" value="CNNM"/>
</dbReference>
<keyword evidence="15" id="KW-1185">Reference proteome</keyword>
<evidence type="ECO:0000256" key="1">
    <source>
        <dbReference type="ARBA" id="ARBA00004651"/>
    </source>
</evidence>
<evidence type="ECO:0000256" key="5">
    <source>
        <dbReference type="ARBA" id="ARBA00022737"/>
    </source>
</evidence>
<evidence type="ECO:0008006" key="16">
    <source>
        <dbReference type="Google" id="ProtNLM"/>
    </source>
</evidence>
<keyword evidence="6 10" id="KW-1133">Transmembrane helix</keyword>
<feature type="transmembrane region" description="Helical" evidence="11">
    <location>
        <begin position="62"/>
        <end position="83"/>
    </location>
</feature>
<accession>A0ABQ3H440</accession>
<dbReference type="InterPro" id="IPR000644">
    <property type="entry name" value="CBS_dom"/>
</dbReference>
<dbReference type="Pfam" id="PF01595">
    <property type="entry name" value="CNNM"/>
    <property type="match status" value="1"/>
</dbReference>
<feature type="domain" description="CNNM transmembrane" evidence="13">
    <location>
        <begin position="2"/>
        <end position="193"/>
    </location>
</feature>
<dbReference type="SUPFAM" id="SSF54631">
    <property type="entry name" value="CBS-domain pair"/>
    <property type="match status" value="1"/>
</dbReference>
<dbReference type="CDD" id="cd04590">
    <property type="entry name" value="CBS_pair_CorC_HlyC_assoc"/>
    <property type="match status" value="1"/>
</dbReference>
<feature type="transmembrane region" description="Helical" evidence="11">
    <location>
        <begin position="134"/>
        <end position="156"/>
    </location>
</feature>
<comment type="subcellular location">
    <subcellularLocation>
        <location evidence="1">Cell membrane</location>
        <topology evidence="1">Multi-pass membrane protein</topology>
    </subcellularLocation>
</comment>
<keyword evidence="7 9" id="KW-0129">CBS domain</keyword>
<dbReference type="RefSeq" id="WP_189462393.1">
    <property type="nucleotide sequence ID" value="NZ_BMYO01000012.1"/>
</dbReference>
<dbReference type="Pfam" id="PF00571">
    <property type="entry name" value="CBS"/>
    <property type="match status" value="1"/>
</dbReference>
<keyword evidence="5" id="KW-0677">Repeat</keyword>
<evidence type="ECO:0000259" key="12">
    <source>
        <dbReference type="PROSITE" id="PS51371"/>
    </source>
</evidence>
<keyword evidence="8 10" id="KW-0472">Membrane</keyword>
<dbReference type="Proteomes" id="UP000604737">
    <property type="component" value="Unassembled WGS sequence"/>
</dbReference>
<evidence type="ECO:0000256" key="9">
    <source>
        <dbReference type="PROSITE-ProRule" id="PRU00703"/>
    </source>
</evidence>
<evidence type="ECO:0000256" key="7">
    <source>
        <dbReference type="ARBA" id="ARBA00023122"/>
    </source>
</evidence>
<evidence type="ECO:0000313" key="15">
    <source>
        <dbReference type="Proteomes" id="UP000604737"/>
    </source>
</evidence>
<proteinExistence type="inferred from homology"/>
<evidence type="ECO:0000256" key="3">
    <source>
        <dbReference type="ARBA" id="ARBA00022475"/>
    </source>
</evidence>
<protein>
    <recommendedName>
        <fullName evidence="16">Magnesium and cobalt efflux protein CorC</fullName>
    </recommendedName>
</protein>
<keyword evidence="4 10" id="KW-0812">Transmembrane</keyword>
<evidence type="ECO:0000256" key="4">
    <source>
        <dbReference type="ARBA" id="ARBA00022692"/>
    </source>
</evidence>
<keyword evidence="3" id="KW-1003">Cell membrane</keyword>
<dbReference type="SUPFAM" id="SSF56176">
    <property type="entry name" value="FAD-binding/transporter-associated domain-like"/>
    <property type="match status" value="1"/>
</dbReference>
<dbReference type="InterPro" id="IPR036318">
    <property type="entry name" value="FAD-bd_PCMH-like_sf"/>
</dbReference>